<dbReference type="RefSeq" id="WP_267647997.1">
    <property type="nucleotide sequence ID" value="NZ_JANHGR010000003.1"/>
</dbReference>
<proteinExistence type="predicted"/>
<name>A0ABD6BTR0_9EURY</name>
<organism evidence="5 6">
    <name type="scientific">Halolamina litorea</name>
    <dbReference type="NCBI Taxonomy" id="1515593"/>
    <lineage>
        <taxon>Archaea</taxon>
        <taxon>Methanobacteriati</taxon>
        <taxon>Methanobacteriota</taxon>
        <taxon>Stenosarchaea group</taxon>
        <taxon>Halobacteria</taxon>
        <taxon>Halobacteriales</taxon>
        <taxon>Haloferacaceae</taxon>
    </lineage>
</organism>
<evidence type="ECO:0000313" key="5">
    <source>
        <dbReference type="EMBL" id="MFD1568497.1"/>
    </source>
</evidence>
<dbReference type="Pfam" id="PF04967">
    <property type="entry name" value="HTH_10"/>
    <property type="match status" value="1"/>
</dbReference>
<feature type="domain" description="HTH bat-type" evidence="3">
    <location>
        <begin position="155"/>
        <end position="206"/>
    </location>
</feature>
<evidence type="ECO:0000256" key="1">
    <source>
        <dbReference type="ARBA" id="ARBA00023015"/>
    </source>
</evidence>
<sequence>MTTGVHVEMVVDGIEACPVGSISEASEVASVHTDGGRGSDSGVVGELTVDEAAAGGLSEHDTELVFADGSQSVHRFSTESTDCPCGRIPDHGCPIRDVRAESGSIHVSFVAQDVDVVQEIVTDLRSCSETVRLRRLTQSAPDEGEQLLFVEREAFTDRQYEALATAHEMGYFDRPRRAGNEEVADRLGVSGATFSEHLAVAQRKLLNQLLAA</sequence>
<accession>A0ABD6BTR0</accession>
<reference evidence="5 6" key="1">
    <citation type="journal article" date="2019" name="Int. J. Syst. Evol. Microbiol.">
        <title>The Global Catalogue of Microorganisms (GCM) 10K type strain sequencing project: providing services to taxonomists for standard genome sequencing and annotation.</title>
        <authorList>
            <consortium name="The Broad Institute Genomics Platform"/>
            <consortium name="The Broad Institute Genome Sequencing Center for Infectious Disease"/>
            <person name="Wu L."/>
            <person name="Ma J."/>
        </authorList>
    </citation>
    <scope>NUCLEOTIDE SEQUENCE [LARGE SCALE GENOMIC DNA]</scope>
    <source>
        <strain evidence="5 6">CGMCC 1.12859</strain>
    </source>
</reference>
<dbReference type="PANTHER" id="PTHR34236:SF1">
    <property type="entry name" value="DIMETHYL SULFOXIDE REDUCTASE TRANSCRIPTIONAL ACTIVATOR"/>
    <property type="match status" value="1"/>
</dbReference>
<evidence type="ECO:0000256" key="2">
    <source>
        <dbReference type="ARBA" id="ARBA00023163"/>
    </source>
</evidence>
<comment type="caution">
    <text evidence="5">The sequence shown here is derived from an EMBL/GenBank/DDBJ whole genome shotgun (WGS) entry which is preliminary data.</text>
</comment>
<feature type="domain" description="DmsR-like N-terminal" evidence="4">
    <location>
        <begin position="1"/>
        <end position="139"/>
    </location>
</feature>
<dbReference type="AlphaFoldDB" id="A0ABD6BTR0"/>
<gene>
    <name evidence="5" type="ORF">ACFSAU_13455</name>
</gene>
<dbReference type="Pfam" id="PF24277">
    <property type="entry name" value="DmsR_N"/>
    <property type="match status" value="1"/>
</dbReference>
<keyword evidence="2" id="KW-0804">Transcription</keyword>
<evidence type="ECO:0000259" key="4">
    <source>
        <dbReference type="Pfam" id="PF24277"/>
    </source>
</evidence>
<protein>
    <submittedName>
        <fullName evidence="5">Helix-turn-helix domain-containing protein</fullName>
    </submittedName>
</protein>
<dbReference type="InterPro" id="IPR056433">
    <property type="entry name" value="DmsR-like_N"/>
</dbReference>
<dbReference type="InterPro" id="IPR007050">
    <property type="entry name" value="HTH_bacterioopsin"/>
</dbReference>
<dbReference type="EMBL" id="JBHUCZ010000012">
    <property type="protein sequence ID" value="MFD1568497.1"/>
    <property type="molecule type" value="Genomic_DNA"/>
</dbReference>
<keyword evidence="6" id="KW-1185">Reference proteome</keyword>
<dbReference type="PANTHER" id="PTHR34236">
    <property type="entry name" value="DIMETHYL SULFOXIDE REDUCTASE TRANSCRIPTIONAL ACTIVATOR"/>
    <property type="match status" value="1"/>
</dbReference>
<evidence type="ECO:0000259" key="3">
    <source>
        <dbReference type="Pfam" id="PF04967"/>
    </source>
</evidence>
<dbReference type="Proteomes" id="UP001597139">
    <property type="component" value="Unassembled WGS sequence"/>
</dbReference>
<evidence type="ECO:0000313" key="6">
    <source>
        <dbReference type="Proteomes" id="UP001597139"/>
    </source>
</evidence>
<keyword evidence="1" id="KW-0805">Transcription regulation</keyword>